<feature type="domain" description="Methyltransferase" evidence="3">
    <location>
        <begin position="13"/>
        <end position="111"/>
    </location>
</feature>
<evidence type="ECO:0000259" key="3">
    <source>
        <dbReference type="Pfam" id="PF13649"/>
    </source>
</evidence>
<sequence length="235" mass="25778">MARAVDPALPGPIVELGPGTGPVTDALIARGIAPERLVLVEYDPHFCKLLQRRYPRATVIQGDAYDLAATLDGVLDAPAATVVSSLPLRNQPERHRLTLLEQAFAVLQPGGSFVQFTYGIASPMPLRSGDHPCFEAEVSPPVWFNLPPARVWVYRAAEAPALIRMRDGTRLKLKLRDGGPKLGIRLKALQARDEIKVHAERVMDGLKAKRRDGRPNEPLTAAVPAKARHRPRGRH</sequence>
<dbReference type="OrthoDB" id="9805585at2"/>
<dbReference type="InterPro" id="IPR041698">
    <property type="entry name" value="Methyltransf_25"/>
</dbReference>
<dbReference type="InterPro" id="IPR029063">
    <property type="entry name" value="SAM-dependent_MTases_sf"/>
</dbReference>
<proteinExistence type="predicted"/>
<evidence type="ECO:0000256" key="2">
    <source>
        <dbReference type="SAM" id="MobiDB-lite"/>
    </source>
</evidence>
<dbReference type="EMBL" id="QYBB01000007">
    <property type="protein sequence ID" value="RYC32520.1"/>
    <property type="molecule type" value="Genomic_DNA"/>
</dbReference>
<accession>A0A4Q2U7T3</accession>
<reference evidence="4 5" key="2">
    <citation type="submission" date="2019-02" db="EMBL/GenBank/DDBJ databases">
        <title>'Lichenibacterium ramalinii' gen. nov. sp. nov., 'Lichenibacterium minor' gen. nov. sp. nov.</title>
        <authorList>
            <person name="Pankratov T."/>
        </authorList>
    </citation>
    <scope>NUCLEOTIDE SEQUENCE [LARGE SCALE GENOMIC DNA]</scope>
    <source>
        <strain evidence="4 5">RmlP026</strain>
    </source>
</reference>
<comment type="caution">
    <text evidence="4">The sequence shown here is derived from an EMBL/GenBank/DDBJ whole genome shotgun (WGS) entry which is preliminary data.</text>
</comment>
<dbReference type="GO" id="GO:0000179">
    <property type="term" value="F:rRNA (adenine-N6,N6-)-dimethyltransferase activity"/>
    <property type="evidence" value="ECO:0007669"/>
    <property type="project" value="InterPro"/>
</dbReference>
<gene>
    <name evidence="4" type="ORF">D3273_08770</name>
</gene>
<feature type="region of interest" description="Disordered" evidence="2">
    <location>
        <begin position="206"/>
        <end position="235"/>
    </location>
</feature>
<feature type="compositionally biased region" description="Basic residues" evidence="2">
    <location>
        <begin position="226"/>
        <end position="235"/>
    </location>
</feature>
<dbReference type="AlphaFoldDB" id="A0A4Q2U7T3"/>
<dbReference type="Pfam" id="PF13649">
    <property type="entry name" value="Methyltransf_25"/>
    <property type="match status" value="1"/>
</dbReference>
<organism evidence="4 5">
    <name type="scientific">Lichenibacterium minor</name>
    <dbReference type="NCBI Taxonomy" id="2316528"/>
    <lineage>
        <taxon>Bacteria</taxon>
        <taxon>Pseudomonadati</taxon>
        <taxon>Pseudomonadota</taxon>
        <taxon>Alphaproteobacteria</taxon>
        <taxon>Hyphomicrobiales</taxon>
        <taxon>Lichenihabitantaceae</taxon>
        <taxon>Lichenibacterium</taxon>
    </lineage>
</organism>
<evidence type="ECO:0000313" key="4">
    <source>
        <dbReference type="EMBL" id="RYC32520.1"/>
    </source>
</evidence>
<evidence type="ECO:0000313" key="5">
    <source>
        <dbReference type="Proteomes" id="UP000290759"/>
    </source>
</evidence>
<name>A0A4Q2U7T3_9HYPH</name>
<keyword evidence="4" id="KW-0489">Methyltransferase</keyword>
<dbReference type="CDD" id="cd02440">
    <property type="entry name" value="AdoMet_MTases"/>
    <property type="match status" value="1"/>
</dbReference>
<reference evidence="4 5" key="1">
    <citation type="submission" date="2018-12" db="EMBL/GenBank/DDBJ databases">
        <authorList>
            <person name="Grouzdev D.S."/>
            <person name="Krutkina M.S."/>
        </authorList>
    </citation>
    <scope>NUCLEOTIDE SEQUENCE [LARGE SCALE GENOMIC DNA]</scope>
    <source>
        <strain evidence="4 5">RmlP026</strain>
    </source>
</reference>
<dbReference type="PROSITE" id="PS01131">
    <property type="entry name" value="RRNA_A_DIMETH"/>
    <property type="match status" value="1"/>
</dbReference>
<keyword evidence="5" id="KW-1185">Reference proteome</keyword>
<dbReference type="InterPro" id="IPR020596">
    <property type="entry name" value="rRNA_Ade_Mease_Trfase_CS"/>
</dbReference>
<keyword evidence="4" id="KW-0808">Transferase</keyword>
<protein>
    <submittedName>
        <fullName evidence="4">Methyltransferase domain-containing protein</fullName>
    </submittedName>
</protein>
<dbReference type="Proteomes" id="UP000290759">
    <property type="component" value="Unassembled WGS sequence"/>
</dbReference>
<dbReference type="Gene3D" id="3.40.50.150">
    <property type="entry name" value="Vaccinia Virus protein VP39"/>
    <property type="match status" value="1"/>
</dbReference>
<dbReference type="SUPFAM" id="SSF53335">
    <property type="entry name" value="S-adenosyl-L-methionine-dependent methyltransferases"/>
    <property type="match status" value="1"/>
</dbReference>
<evidence type="ECO:0000256" key="1">
    <source>
        <dbReference type="ARBA" id="ARBA00022691"/>
    </source>
</evidence>
<keyword evidence="1" id="KW-0949">S-adenosyl-L-methionine</keyword>